<reference evidence="7" key="1">
    <citation type="submission" date="2016-10" db="EMBL/GenBank/DDBJ databases">
        <authorList>
            <person name="Varghese N."/>
            <person name="Submissions S."/>
        </authorList>
    </citation>
    <scope>NUCLEOTIDE SEQUENCE [LARGE SCALE GENOMIC DNA]</scope>
    <source>
        <strain evidence="7">DSM 5918</strain>
    </source>
</reference>
<evidence type="ECO:0000256" key="2">
    <source>
        <dbReference type="ARBA" id="ARBA00022980"/>
    </source>
</evidence>
<dbReference type="RefSeq" id="WP_015774931.1">
    <property type="nucleotide sequence ID" value="NZ_FORX01000016.1"/>
</dbReference>
<sequence>MNAQQLRELGPEKLQVKLGEFRKELMNLRFQHATAQLENSQRIPLVKKSIARILTILKAKDMETGDE</sequence>
<dbReference type="OrthoDB" id="9815192at2"/>
<accession>A0A1I3XCX0</accession>
<dbReference type="GO" id="GO:0006412">
    <property type="term" value="P:translation"/>
    <property type="evidence" value="ECO:0007669"/>
    <property type="project" value="UniProtKB-UniRule"/>
</dbReference>
<dbReference type="PANTHER" id="PTHR10916">
    <property type="entry name" value="60S RIBOSOMAL PROTEIN L35/50S RIBOSOMAL PROTEIN L29"/>
    <property type="match status" value="1"/>
</dbReference>
<name>A0A1I3XCX0_9BACT</name>
<dbReference type="FunFam" id="1.10.287.310:FF:000001">
    <property type="entry name" value="50S ribosomal protein L29"/>
    <property type="match status" value="1"/>
</dbReference>
<proteinExistence type="inferred from homology"/>
<evidence type="ECO:0000313" key="7">
    <source>
        <dbReference type="Proteomes" id="UP000198635"/>
    </source>
</evidence>
<dbReference type="AlphaFoldDB" id="A0A1I3XCX0"/>
<dbReference type="STRING" id="52560.SAMN04488082_11611"/>
<evidence type="ECO:0000313" key="6">
    <source>
        <dbReference type="EMBL" id="SFK17189.1"/>
    </source>
</evidence>
<keyword evidence="2 5" id="KW-0689">Ribosomal protein</keyword>
<dbReference type="CDD" id="cd00427">
    <property type="entry name" value="Ribosomal_L29_HIP"/>
    <property type="match status" value="1"/>
</dbReference>
<dbReference type="HAMAP" id="MF_00374">
    <property type="entry name" value="Ribosomal_uL29"/>
    <property type="match status" value="1"/>
</dbReference>
<dbReference type="Gene3D" id="1.10.287.310">
    <property type="match status" value="1"/>
</dbReference>
<dbReference type="EMBL" id="FORX01000016">
    <property type="protein sequence ID" value="SFK17189.1"/>
    <property type="molecule type" value="Genomic_DNA"/>
</dbReference>
<dbReference type="SUPFAM" id="SSF46561">
    <property type="entry name" value="Ribosomal protein L29 (L29p)"/>
    <property type="match status" value="1"/>
</dbReference>
<dbReference type="Pfam" id="PF00831">
    <property type="entry name" value="Ribosomal_L29"/>
    <property type="match status" value="1"/>
</dbReference>
<evidence type="ECO:0000256" key="5">
    <source>
        <dbReference type="HAMAP-Rule" id="MF_00374"/>
    </source>
</evidence>
<evidence type="ECO:0000256" key="4">
    <source>
        <dbReference type="ARBA" id="ARBA00035204"/>
    </source>
</evidence>
<dbReference type="NCBIfam" id="TIGR00012">
    <property type="entry name" value="L29"/>
    <property type="match status" value="1"/>
</dbReference>
<comment type="similarity">
    <text evidence="1 5">Belongs to the universal ribosomal protein uL29 family.</text>
</comment>
<dbReference type="GO" id="GO:0003735">
    <property type="term" value="F:structural constituent of ribosome"/>
    <property type="evidence" value="ECO:0007669"/>
    <property type="project" value="InterPro"/>
</dbReference>
<dbReference type="Proteomes" id="UP000198635">
    <property type="component" value="Unassembled WGS sequence"/>
</dbReference>
<keyword evidence="7" id="KW-1185">Reference proteome</keyword>
<dbReference type="PANTHER" id="PTHR10916:SF0">
    <property type="entry name" value="LARGE RIBOSOMAL SUBUNIT PROTEIN UL29C"/>
    <property type="match status" value="1"/>
</dbReference>
<dbReference type="InterPro" id="IPR001854">
    <property type="entry name" value="Ribosomal_uL29"/>
</dbReference>
<evidence type="ECO:0000256" key="1">
    <source>
        <dbReference type="ARBA" id="ARBA00009254"/>
    </source>
</evidence>
<keyword evidence="3 5" id="KW-0687">Ribonucleoprotein</keyword>
<dbReference type="InterPro" id="IPR036049">
    <property type="entry name" value="Ribosomal_uL29_sf"/>
</dbReference>
<evidence type="ECO:0000256" key="3">
    <source>
        <dbReference type="ARBA" id="ARBA00023274"/>
    </source>
</evidence>
<protein>
    <recommendedName>
        <fullName evidence="4 5">Large ribosomal subunit protein uL29</fullName>
    </recommendedName>
</protein>
<dbReference type="InterPro" id="IPR050063">
    <property type="entry name" value="Ribosomal_protein_uL29"/>
</dbReference>
<organism evidence="6 7">
    <name type="scientific">Desulfomicrobium apsheronum</name>
    <dbReference type="NCBI Taxonomy" id="52560"/>
    <lineage>
        <taxon>Bacteria</taxon>
        <taxon>Pseudomonadati</taxon>
        <taxon>Thermodesulfobacteriota</taxon>
        <taxon>Desulfovibrionia</taxon>
        <taxon>Desulfovibrionales</taxon>
        <taxon>Desulfomicrobiaceae</taxon>
        <taxon>Desulfomicrobium</taxon>
    </lineage>
</organism>
<dbReference type="GO" id="GO:0022625">
    <property type="term" value="C:cytosolic large ribosomal subunit"/>
    <property type="evidence" value="ECO:0007669"/>
    <property type="project" value="TreeGrafter"/>
</dbReference>
<gene>
    <name evidence="5" type="primary">rpmC</name>
    <name evidence="6" type="ORF">SAMN04488082_11611</name>
</gene>